<gene>
    <name evidence="1" type="ORF">PHET_11822</name>
</gene>
<name>A0A8J4SZH2_9TREM</name>
<organism evidence="1 2">
    <name type="scientific">Paragonimus heterotremus</name>
    <dbReference type="NCBI Taxonomy" id="100268"/>
    <lineage>
        <taxon>Eukaryota</taxon>
        <taxon>Metazoa</taxon>
        <taxon>Spiralia</taxon>
        <taxon>Lophotrochozoa</taxon>
        <taxon>Platyhelminthes</taxon>
        <taxon>Trematoda</taxon>
        <taxon>Digenea</taxon>
        <taxon>Plagiorchiida</taxon>
        <taxon>Troglotremata</taxon>
        <taxon>Troglotrematidae</taxon>
        <taxon>Paragonimus</taxon>
    </lineage>
</organism>
<reference evidence="1" key="1">
    <citation type="submission" date="2019-05" db="EMBL/GenBank/DDBJ databases">
        <title>Annotation for the trematode Paragonimus heterotremus.</title>
        <authorList>
            <person name="Choi Y.-J."/>
        </authorList>
    </citation>
    <scope>NUCLEOTIDE SEQUENCE</scope>
    <source>
        <strain evidence="1">LC</strain>
    </source>
</reference>
<evidence type="ECO:0000313" key="1">
    <source>
        <dbReference type="EMBL" id="KAF5394319.1"/>
    </source>
</evidence>
<proteinExistence type="predicted"/>
<comment type="caution">
    <text evidence="1">The sequence shown here is derived from an EMBL/GenBank/DDBJ whole genome shotgun (WGS) entry which is preliminary data.</text>
</comment>
<accession>A0A8J4SZH2</accession>
<dbReference type="EMBL" id="LUCH01019080">
    <property type="protein sequence ID" value="KAF5394319.1"/>
    <property type="molecule type" value="Genomic_DNA"/>
</dbReference>
<protein>
    <submittedName>
        <fullName evidence="1">Uncharacterized protein</fullName>
    </submittedName>
</protein>
<sequence length="35" mass="3759">MTGSDQSSSVEMRSLHVCCDNSAGIKICFHLTSTL</sequence>
<dbReference type="Proteomes" id="UP000748531">
    <property type="component" value="Unassembled WGS sequence"/>
</dbReference>
<keyword evidence="2" id="KW-1185">Reference proteome</keyword>
<dbReference type="AlphaFoldDB" id="A0A8J4SZH2"/>
<evidence type="ECO:0000313" key="2">
    <source>
        <dbReference type="Proteomes" id="UP000748531"/>
    </source>
</evidence>